<keyword evidence="2" id="KW-0255">Endonuclease</keyword>
<dbReference type="Pfam" id="PF14279">
    <property type="entry name" value="HNH_5"/>
    <property type="match status" value="1"/>
</dbReference>
<dbReference type="Gene3D" id="1.10.30.50">
    <property type="match status" value="1"/>
</dbReference>
<dbReference type="CDD" id="cd00085">
    <property type="entry name" value="HNHc"/>
    <property type="match status" value="1"/>
</dbReference>
<gene>
    <name evidence="2" type="ORF">MM171A00126_0036</name>
    <name evidence="3" type="ORF">MM171B00120_0006</name>
</gene>
<dbReference type="InterPro" id="IPR003615">
    <property type="entry name" value="HNH_nuc"/>
</dbReference>
<name>A0A6M3M797_9ZZZZ</name>
<evidence type="ECO:0000313" key="3">
    <source>
        <dbReference type="EMBL" id="QJB05110.1"/>
    </source>
</evidence>
<proteinExistence type="predicted"/>
<dbReference type="SMART" id="SM00507">
    <property type="entry name" value="HNHc"/>
    <property type="match status" value="1"/>
</dbReference>
<organism evidence="2">
    <name type="scientific">viral metagenome</name>
    <dbReference type="NCBI Taxonomy" id="1070528"/>
    <lineage>
        <taxon>unclassified sequences</taxon>
        <taxon>metagenomes</taxon>
        <taxon>organismal metagenomes</taxon>
    </lineage>
</organism>
<keyword evidence="2" id="KW-0540">Nuclease</keyword>
<evidence type="ECO:0000313" key="2">
    <source>
        <dbReference type="EMBL" id="QJB01196.1"/>
    </source>
</evidence>
<dbReference type="EMBL" id="MT143706">
    <property type="protein sequence ID" value="QJB01196.1"/>
    <property type="molecule type" value="Genomic_DNA"/>
</dbReference>
<protein>
    <submittedName>
        <fullName evidence="2">Putative homing endonuclease</fullName>
    </submittedName>
</protein>
<dbReference type="PANTHER" id="PTHR33877">
    <property type="entry name" value="SLL1193 PROTEIN"/>
    <property type="match status" value="1"/>
</dbReference>
<evidence type="ECO:0000259" key="1">
    <source>
        <dbReference type="SMART" id="SM00507"/>
    </source>
</evidence>
<dbReference type="InterPro" id="IPR052892">
    <property type="entry name" value="NA-targeting_endonuclease"/>
</dbReference>
<reference evidence="2" key="1">
    <citation type="submission" date="2020-03" db="EMBL/GenBank/DDBJ databases">
        <title>The deep terrestrial virosphere.</title>
        <authorList>
            <person name="Holmfeldt K."/>
            <person name="Nilsson E."/>
            <person name="Simone D."/>
            <person name="Lopez-Fernandez M."/>
            <person name="Wu X."/>
            <person name="de Brujin I."/>
            <person name="Lundin D."/>
            <person name="Andersson A."/>
            <person name="Bertilsson S."/>
            <person name="Dopson M."/>
        </authorList>
    </citation>
    <scope>NUCLEOTIDE SEQUENCE</scope>
    <source>
        <strain evidence="2">MM171A00126</strain>
        <strain evidence="3">MM171B00120</strain>
    </source>
</reference>
<sequence length="166" mass="17775">MTHANECASTRSANAAAGTEKTYAPEHSFVYDDSLSWRARGVLAYAATHDEPITVKLLVSLAGKDSKKFGKEAAASVLNEIINAGYASSVGTDRITYVKDKITQELRDAVLARDGHRCVECGSNKRLCADHVVPESKGGETTLDNLQAMCRPCNSEKGAMIEGAPQ</sequence>
<dbReference type="PANTHER" id="PTHR33877:SF2">
    <property type="entry name" value="OS07G0170200 PROTEIN"/>
    <property type="match status" value="1"/>
</dbReference>
<keyword evidence="2" id="KW-0378">Hydrolase</keyword>
<feature type="domain" description="HNH nuclease" evidence="1">
    <location>
        <begin position="105"/>
        <end position="155"/>
    </location>
</feature>
<dbReference type="AlphaFoldDB" id="A0A6M3M797"/>
<dbReference type="GO" id="GO:0004519">
    <property type="term" value="F:endonuclease activity"/>
    <property type="evidence" value="ECO:0007669"/>
    <property type="project" value="UniProtKB-KW"/>
</dbReference>
<dbReference type="InterPro" id="IPR029471">
    <property type="entry name" value="HNH_5"/>
</dbReference>
<dbReference type="EMBL" id="MT143895">
    <property type="protein sequence ID" value="QJB05110.1"/>
    <property type="molecule type" value="Genomic_DNA"/>
</dbReference>
<accession>A0A6M3M797</accession>